<geneLocation type="mitochondrion" evidence="20"/>
<evidence type="ECO:0000256" key="18">
    <source>
        <dbReference type="RuleBase" id="RU003403"/>
    </source>
</evidence>
<keyword evidence="13 18" id="KW-0520">NAD</keyword>
<feature type="transmembrane region" description="Helical" evidence="18">
    <location>
        <begin position="236"/>
        <end position="256"/>
    </location>
</feature>
<comment type="similarity">
    <text evidence="3 18">Belongs to the complex I subunit 2 family.</text>
</comment>
<feature type="transmembrane region" description="Helical" evidence="18">
    <location>
        <begin position="148"/>
        <end position="167"/>
    </location>
</feature>
<evidence type="ECO:0000256" key="11">
    <source>
        <dbReference type="ARBA" id="ARBA00022982"/>
    </source>
</evidence>
<keyword evidence="15 18" id="KW-0496">Mitochondrion</keyword>
<evidence type="ECO:0000256" key="15">
    <source>
        <dbReference type="ARBA" id="ARBA00023128"/>
    </source>
</evidence>
<accession>A0A0A0RYN6</accession>
<sequence length="333" mass="38698">MTLNSSKITFFMMMIISTLIVISADNWLGMWMGMEMNLMSFIPLISKSKNKNSSQAMMTYFLVQSLSSMILLFSVTMNPLIMSSINLEEFWIKNMTVLSLIIKLGAAPFHWWLPSMLSNMNWTECFVLMTWQKIAPLVVLNNLAPSSMILYATALLSGMVGSIGGLNQTSIRKLMAYSSINHLGWMVMFMSMSNMWYKYLIIYSMLMGLICYMLNFKTIYFMNQISTNSNSLTEKFTLIIMMLSIGGLPPFIGFLPKWMVIQSMINSNLFFILVMMLMLSLMTLFYYMRMMINFILMYSTMNKWMKFKTISMKFMYMALSMNIMLPMFLILNF</sequence>
<dbReference type="InterPro" id="IPR003917">
    <property type="entry name" value="NADH_UbQ_OxRdtase_chain2"/>
</dbReference>
<keyword evidence="14 18" id="KW-0830">Ubiquinone</keyword>
<dbReference type="Pfam" id="PF00361">
    <property type="entry name" value="Proton_antipo_M"/>
    <property type="match status" value="1"/>
</dbReference>
<dbReference type="EMBL" id="KM244663">
    <property type="protein sequence ID" value="AIW06114.1"/>
    <property type="molecule type" value="Genomic_DNA"/>
</dbReference>
<name>A0A0A0RYN6_9HEMI</name>
<dbReference type="PANTHER" id="PTHR46552">
    <property type="entry name" value="NADH-UBIQUINONE OXIDOREDUCTASE CHAIN 2"/>
    <property type="match status" value="1"/>
</dbReference>
<keyword evidence="12 18" id="KW-1133">Transmembrane helix</keyword>
<comment type="catalytic activity">
    <reaction evidence="17 18">
        <text>a ubiquinone + NADH + 5 H(+)(in) = a ubiquinol + NAD(+) + 4 H(+)(out)</text>
        <dbReference type="Rhea" id="RHEA:29091"/>
        <dbReference type="Rhea" id="RHEA-COMP:9565"/>
        <dbReference type="Rhea" id="RHEA-COMP:9566"/>
        <dbReference type="ChEBI" id="CHEBI:15378"/>
        <dbReference type="ChEBI" id="CHEBI:16389"/>
        <dbReference type="ChEBI" id="CHEBI:17976"/>
        <dbReference type="ChEBI" id="CHEBI:57540"/>
        <dbReference type="ChEBI" id="CHEBI:57945"/>
        <dbReference type="EC" id="7.1.1.2"/>
    </reaction>
</comment>
<comment type="function">
    <text evidence="18">Core subunit of the mitochondrial membrane respiratory chain NADH dehydrogenase (Complex I) which catalyzes electron transfer from NADH through the respiratory chain, using ubiquinone as an electron acceptor. Essential for the catalytic activity and assembly of complex I.</text>
</comment>
<evidence type="ECO:0000256" key="3">
    <source>
        <dbReference type="ARBA" id="ARBA00007012"/>
    </source>
</evidence>
<dbReference type="InterPro" id="IPR001750">
    <property type="entry name" value="ND/Mrp_TM"/>
</dbReference>
<keyword evidence="6" id="KW-0813">Transport</keyword>
<feature type="transmembrane region" description="Helical" evidence="18">
    <location>
        <begin position="95"/>
        <end position="113"/>
    </location>
</feature>
<evidence type="ECO:0000313" key="20">
    <source>
        <dbReference type="EMBL" id="AIW06114.1"/>
    </source>
</evidence>
<feature type="transmembrane region" description="Helical" evidence="18">
    <location>
        <begin position="268"/>
        <end position="289"/>
    </location>
</feature>
<proteinExistence type="inferred from homology"/>
<evidence type="ECO:0000256" key="2">
    <source>
        <dbReference type="ARBA" id="ARBA00004448"/>
    </source>
</evidence>
<evidence type="ECO:0000256" key="1">
    <source>
        <dbReference type="ARBA" id="ARBA00003257"/>
    </source>
</evidence>
<feature type="transmembrane region" description="Helical" evidence="18">
    <location>
        <begin position="54"/>
        <end position="75"/>
    </location>
</feature>
<dbReference type="GO" id="GO:0008137">
    <property type="term" value="F:NADH dehydrogenase (ubiquinone) activity"/>
    <property type="evidence" value="ECO:0007669"/>
    <property type="project" value="UniProtKB-EC"/>
</dbReference>
<evidence type="ECO:0000256" key="12">
    <source>
        <dbReference type="ARBA" id="ARBA00022989"/>
    </source>
</evidence>
<evidence type="ECO:0000256" key="7">
    <source>
        <dbReference type="ARBA" id="ARBA00022660"/>
    </source>
</evidence>
<dbReference type="InterPro" id="IPR050175">
    <property type="entry name" value="Complex_I_Subunit_2"/>
</dbReference>
<keyword evidence="8 18" id="KW-0812">Transmembrane</keyword>
<evidence type="ECO:0000256" key="13">
    <source>
        <dbReference type="ARBA" id="ARBA00023027"/>
    </source>
</evidence>
<keyword evidence="7 18" id="KW-0679">Respiratory chain</keyword>
<dbReference type="PANTHER" id="PTHR46552:SF1">
    <property type="entry name" value="NADH-UBIQUINONE OXIDOREDUCTASE CHAIN 2"/>
    <property type="match status" value="1"/>
</dbReference>
<comment type="subcellular location">
    <subcellularLocation>
        <location evidence="2 18">Mitochondrion inner membrane</location>
        <topology evidence="2 18">Multi-pass membrane protein</topology>
    </subcellularLocation>
</comment>
<evidence type="ECO:0000259" key="19">
    <source>
        <dbReference type="Pfam" id="PF00361"/>
    </source>
</evidence>
<dbReference type="AlphaFoldDB" id="A0A0A0RYN6"/>
<gene>
    <name evidence="20" type="primary">ND2</name>
</gene>
<evidence type="ECO:0000256" key="5">
    <source>
        <dbReference type="ARBA" id="ARBA00021008"/>
    </source>
</evidence>
<feature type="transmembrane region" description="Helical" evidence="18">
    <location>
        <begin position="12"/>
        <end position="34"/>
    </location>
</feature>
<keyword evidence="9 18" id="KW-0999">Mitochondrion inner membrane</keyword>
<dbReference type="PRINTS" id="PR01436">
    <property type="entry name" value="NADHDHGNASE2"/>
</dbReference>
<feature type="transmembrane region" description="Helical" evidence="18">
    <location>
        <begin position="196"/>
        <end position="215"/>
    </location>
</feature>
<protein>
    <recommendedName>
        <fullName evidence="5 18">NADH-ubiquinone oxidoreductase chain 2</fullName>
        <ecNumber evidence="4 18">7.1.1.2</ecNumber>
    </recommendedName>
</protein>
<evidence type="ECO:0000256" key="10">
    <source>
        <dbReference type="ARBA" id="ARBA00022967"/>
    </source>
</evidence>
<feature type="domain" description="NADH:quinone oxidoreductase/Mrp antiporter transmembrane" evidence="19">
    <location>
        <begin position="24"/>
        <end position="283"/>
    </location>
</feature>
<dbReference type="EC" id="7.1.1.2" evidence="4 18"/>
<keyword evidence="16 18" id="KW-0472">Membrane</keyword>
<feature type="transmembrane region" description="Helical" evidence="18">
    <location>
        <begin position="310"/>
        <end position="331"/>
    </location>
</feature>
<dbReference type="GO" id="GO:0005743">
    <property type="term" value="C:mitochondrial inner membrane"/>
    <property type="evidence" value="ECO:0007669"/>
    <property type="project" value="UniProtKB-SubCell"/>
</dbReference>
<evidence type="ECO:0000256" key="9">
    <source>
        <dbReference type="ARBA" id="ARBA00022792"/>
    </source>
</evidence>
<dbReference type="GO" id="GO:0006120">
    <property type="term" value="P:mitochondrial electron transport, NADH to ubiquinone"/>
    <property type="evidence" value="ECO:0007669"/>
    <property type="project" value="InterPro"/>
</dbReference>
<evidence type="ECO:0000256" key="16">
    <source>
        <dbReference type="ARBA" id="ARBA00023136"/>
    </source>
</evidence>
<evidence type="ECO:0000256" key="6">
    <source>
        <dbReference type="ARBA" id="ARBA00022448"/>
    </source>
</evidence>
<evidence type="ECO:0000256" key="4">
    <source>
        <dbReference type="ARBA" id="ARBA00012944"/>
    </source>
</evidence>
<keyword evidence="11 18" id="KW-0249">Electron transport</keyword>
<evidence type="ECO:0000256" key="14">
    <source>
        <dbReference type="ARBA" id="ARBA00023075"/>
    </source>
</evidence>
<comment type="function">
    <text evidence="1">Core subunit of the mitochondrial membrane respiratory chain NADH dehydrogenase (Complex I) that is believed to belong to the minimal assembly required for catalysis. Complex I functions in the transfer of electrons from NADH to the respiratory chain. The immediate electron acceptor for the enzyme is believed to be ubiquinone.</text>
</comment>
<reference evidence="20" key="1">
    <citation type="journal article" date="2014" name="Nucleic Acids Res.">
        <title>Multiplex sequencing of pooled mitochondrial genomes-a crucial step toward biodiversity analysis using mito-metagenomics.</title>
        <authorList>
            <person name="Tang M."/>
            <person name="Tan M."/>
            <person name="Meng G."/>
            <person name="Yang S."/>
            <person name="Su X."/>
            <person name="Liu S."/>
            <person name="Song W."/>
            <person name="Li Y."/>
            <person name="Wu Q."/>
            <person name="Zhang A."/>
            <person name="Zhou X."/>
        </authorList>
    </citation>
    <scope>NUCLEOTIDE SEQUENCE</scope>
    <source>
        <strain evidence="20">CL26</strain>
    </source>
</reference>
<keyword evidence="10 18" id="KW-1278">Translocase</keyword>
<evidence type="ECO:0000256" key="17">
    <source>
        <dbReference type="ARBA" id="ARBA00049551"/>
    </source>
</evidence>
<evidence type="ECO:0000256" key="8">
    <source>
        <dbReference type="ARBA" id="ARBA00022692"/>
    </source>
</evidence>
<organism evidence="20">
    <name type="scientific">Leptocorisa sp. MT-2014</name>
    <dbReference type="NCBI Taxonomy" id="1560016"/>
    <lineage>
        <taxon>Eukaryota</taxon>
        <taxon>Metazoa</taxon>
        <taxon>Ecdysozoa</taxon>
        <taxon>Arthropoda</taxon>
        <taxon>Hexapoda</taxon>
        <taxon>Insecta</taxon>
        <taxon>Pterygota</taxon>
        <taxon>Neoptera</taxon>
        <taxon>Paraneoptera</taxon>
        <taxon>Hemiptera</taxon>
        <taxon>Heteroptera</taxon>
        <taxon>Panheteroptera</taxon>
        <taxon>Pentatomomorpha</taxon>
        <taxon>Coreoidea</taxon>
        <taxon>Alydidae</taxon>
        <taxon>Leptocorisa</taxon>
    </lineage>
</organism>